<dbReference type="InterPro" id="IPR050570">
    <property type="entry name" value="Cell_wall_metabolism_enzyme"/>
</dbReference>
<dbReference type="PANTHER" id="PTHR21666:SF270">
    <property type="entry name" value="MUREIN HYDROLASE ACTIVATOR ENVC"/>
    <property type="match status" value="1"/>
</dbReference>
<dbReference type="EMBL" id="UINC01157093">
    <property type="protein sequence ID" value="SVD53891.1"/>
    <property type="molecule type" value="Genomic_DNA"/>
</dbReference>
<feature type="transmembrane region" description="Helical" evidence="1">
    <location>
        <begin position="21"/>
        <end position="45"/>
    </location>
</feature>
<dbReference type="AlphaFoldDB" id="A0A382W718"/>
<keyword evidence="1" id="KW-1133">Transmembrane helix</keyword>
<evidence type="ECO:0000256" key="1">
    <source>
        <dbReference type="SAM" id="Phobius"/>
    </source>
</evidence>
<accession>A0A382W718</accession>
<protein>
    <recommendedName>
        <fullName evidence="2">M23ase beta-sheet core domain-containing protein</fullName>
    </recommendedName>
</protein>
<dbReference type="GO" id="GO:0004222">
    <property type="term" value="F:metalloendopeptidase activity"/>
    <property type="evidence" value="ECO:0007669"/>
    <property type="project" value="TreeGrafter"/>
</dbReference>
<dbReference type="PANTHER" id="PTHR21666">
    <property type="entry name" value="PEPTIDASE-RELATED"/>
    <property type="match status" value="1"/>
</dbReference>
<proteinExistence type="predicted"/>
<organism evidence="3">
    <name type="scientific">marine metagenome</name>
    <dbReference type="NCBI Taxonomy" id="408172"/>
    <lineage>
        <taxon>unclassified sequences</taxon>
        <taxon>metagenomes</taxon>
        <taxon>ecological metagenomes</taxon>
    </lineage>
</organism>
<feature type="non-terminal residue" evidence="3">
    <location>
        <position position="1"/>
    </location>
</feature>
<dbReference type="Pfam" id="PF01551">
    <property type="entry name" value="Peptidase_M23"/>
    <property type="match status" value="1"/>
</dbReference>
<gene>
    <name evidence="3" type="ORF">METZ01_LOCUS406745</name>
</gene>
<reference evidence="3" key="1">
    <citation type="submission" date="2018-05" db="EMBL/GenBank/DDBJ databases">
        <authorList>
            <person name="Lanie J.A."/>
            <person name="Ng W.-L."/>
            <person name="Kazmierczak K.M."/>
            <person name="Andrzejewski T.M."/>
            <person name="Davidsen T.M."/>
            <person name="Wayne K.J."/>
            <person name="Tettelin H."/>
            <person name="Glass J.I."/>
            <person name="Rusch D."/>
            <person name="Podicherti R."/>
            <person name="Tsui H.-C.T."/>
            <person name="Winkler M.E."/>
        </authorList>
    </citation>
    <scope>NUCLEOTIDE SEQUENCE</scope>
</reference>
<dbReference type="Gene3D" id="2.70.70.10">
    <property type="entry name" value="Glucose Permease (Domain IIA)"/>
    <property type="match status" value="1"/>
</dbReference>
<name>A0A382W718_9ZZZZ</name>
<dbReference type="InterPro" id="IPR016047">
    <property type="entry name" value="M23ase_b-sheet_dom"/>
</dbReference>
<dbReference type="InterPro" id="IPR011055">
    <property type="entry name" value="Dup_hybrid_motif"/>
</dbReference>
<dbReference type="SUPFAM" id="SSF51261">
    <property type="entry name" value="Duplicated hybrid motif"/>
    <property type="match status" value="1"/>
</dbReference>
<sequence>YTVFFASERNKYSRSIQVSRTNLLVLLFFGIIVFGLAIIGAFRIFNQDELTREIINLKKSNILLQNVLDDVEYSSILDSLGSYQEFVSDFYLTHQISYPNEAPVEGYVTRGLNIEKNHFGIDIAAKYQDDIYSPGNGSVIFSGLSEDLGNTIIINHPRGFVTVYAHNDSNLVTSGMHIEKGQVLARVGETRNSQGPHLHFEIWKNNQVLDPRVIIPDYKKKDVSIR</sequence>
<dbReference type="CDD" id="cd12797">
    <property type="entry name" value="M23_peptidase"/>
    <property type="match status" value="1"/>
</dbReference>
<evidence type="ECO:0000313" key="3">
    <source>
        <dbReference type="EMBL" id="SVD53891.1"/>
    </source>
</evidence>
<evidence type="ECO:0000259" key="2">
    <source>
        <dbReference type="Pfam" id="PF01551"/>
    </source>
</evidence>
<keyword evidence="1" id="KW-0812">Transmembrane</keyword>
<keyword evidence="1" id="KW-0472">Membrane</keyword>
<feature type="domain" description="M23ase beta-sheet core" evidence="2">
    <location>
        <begin position="117"/>
        <end position="211"/>
    </location>
</feature>